<feature type="chain" id="PRO_5014720973" evidence="1">
    <location>
        <begin position="21"/>
        <end position="88"/>
    </location>
</feature>
<dbReference type="EMBL" id="GGFL01014606">
    <property type="protein sequence ID" value="MBW78784.1"/>
    <property type="molecule type" value="Transcribed_RNA"/>
</dbReference>
<keyword evidence="1" id="KW-0732">Signal</keyword>
<organism evidence="2">
    <name type="scientific">Anopheles darlingi</name>
    <name type="common">Mosquito</name>
    <dbReference type="NCBI Taxonomy" id="43151"/>
    <lineage>
        <taxon>Eukaryota</taxon>
        <taxon>Metazoa</taxon>
        <taxon>Ecdysozoa</taxon>
        <taxon>Arthropoda</taxon>
        <taxon>Hexapoda</taxon>
        <taxon>Insecta</taxon>
        <taxon>Pterygota</taxon>
        <taxon>Neoptera</taxon>
        <taxon>Endopterygota</taxon>
        <taxon>Diptera</taxon>
        <taxon>Nematocera</taxon>
        <taxon>Culicoidea</taxon>
        <taxon>Culicidae</taxon>
        <taxon>Anophelinae</taxon>
        <taxon>Anopheles</taxon>
    </lineage>
</organism>
<sequence>MVHRRLSLSLPLSVCLSVLGNLLSPPPATNPGSQTKRALWDFCCCPSADSLFFRKTVYGSLPSWLFLFWPSADDKTNRNPARGGSTSS</sequence>
<accession>A0A2M4DMK2</accession>
<dbReference type="AlphaFoldDB" id="A0A2M4DMK2"/>
<feature type="signal peptide" evidence="1">
    <location>
        <begin position="1"/>
        <end position="20"/>
    </location>
</feature>
<evidence type="ECO:0000313" key="2">
    <source>
        <dbReference type="EMBL" id="MBW78784.1"/>
    </source>
</evidence>
<proteinExistence type="predicted"/>
<evidence type="ECO:0000256" key="1">
    <source>
        <dbReference type="SAM" id="SignalP"/>
    </source>
</evidence>
<reference evidence="2" key="1">
    <citation type="submission" date="2018-01" db="EMBL/GenBank/DDBJ databases">
        <title>An insight into the sialome of Amazonian anophelines.</title>
        <authorList>
            <person name="Ribeiro J.M."/>
            <person name="Scarpassa V."/>
            <person name="Calvo E."/>
        </authorList>
    </citation>
    <scope>NUCLEOTIDE SEQUENCE</scope>
</reference>
<name>A0A2M4DMK2_ANODA</name>
<protein>
    <submittedName>
        <fullName evidence="2">Putative secreted protein</fullName>
    </submittedName>
</protein>